<feature type="repeat" description="WD" evidence="3">
    <location>
        <begin position="542"/>
        <end position="583"/>
    </location>
</feature>
<keyword evidence="2" id="KW-0677">Repeat</keyword>
<evidence type="ECO:0000313" key="5">
    <source>
        <dbReference type="EMBL" id="KAG2197660.1"/>
    </source>
</evidence>
<dbReference type="InterPro" id="IPR015943">
    <property type="entry name" value="WD40/YVTN_repeat-like_dom_sf"/>
</dbReference>
<accession>A0A8H7UVX2</accession>
<dbReference type="Gene3D" id="2.130.10.10">
    <property type="entry name" value="YVTN repeat-like/Quinoprotein amine dehydrogenase"/>
    <property type="match status" value="3"/>
</dbReference>
<proteinExistence type="predicted"/>
<feature type="repeat" description="WD" evidence="3">
    <location>
        <begin position="153"/>
        <end position="197"/>
    </location>
</feature>
<dbReference type="PANTHER" id="PTHR44099">
    <property type="entry name" value="RABCONNECTIN-3B, ISOFORM A"/>
    <property type="match status" value="1"/>
</dbReference>
<dbReference type="InterPro" id="IPR049916">
    <property type="entry name" value="WDR72-like"/>
</dbReference>
<dbReference type="SMART" id="SM00320">
    <property type="entry name" value="WD40"/>
    <property type="match status" value="6"/>
</dbReference>
<evidence type="ECO:0000256" key="4">
    <source>
        <dbReference type="SAM" id="MobiDB-lite"/>
    </source>
</evidence>
<dbReference type="AlphaFoldDB" id="A0A8H7UVX2"/>
<protein>
    <submittedName>
        <fullName evidence="5">Uncharacterized protein</fullName>
    </submittedName>
</protein>
<evidence type="ECO:0000256" key="3">
    <source>
        <dbReference type="PROSITE-ProRule" id="PRU00221"/>
    </source>
</evidence>
<keyword evidence="6" id="KW-1185">Reference proteome</keyword>
<comment type="caution">
    <text evidence="5">The sequence shown here is derived from an EMBL/GenBank/DDBJ whole genome shotgun (WGS) entry which is preliminary data.</text>
</comment>
<dbReference type="InterPro" id="IPR019775">
    <property type="entry name" value="WD40_repeat_CS"/>
</dbReference>
<dbReference type="OrthoDB" id="338622at2759"/>
<dbReference type="Proteomes" id="UP000603453">
    <property type="component" value="Unassembled WGS sequence"/>
</dbReference>
<dbReference type="SUPFAM" id="SSF50978">
    <property type="entry name" value="WD40 repeat-like"/>
    <property type="match status" value="2"/>
</dbReference>
<gene>
    <name evidence="5" type="ORF">INT47_002367</name>
</gene>
<sequence length="1232" mass="135847">MASSVSLPLVVWHNFTNPNTTCITSSYPNVYAGQKDGHIWVYTVSDQNLSLLQHKFLLVGHKTSVVALCVVKTETDALSKSEDVLISASEDGEIIRWNASDGRCQAVNHTGFYGIPRLLKVFTQFSDRHIFCCGQANEITILNATTLEVVRVWGGHSNWVTCMDFYDSDTNRSRLLTVTIDGRLDIWDFDATKHIIYKDQSVPNKPLILNNTTSFDSAFNLVGNTALPGVCMTLTSKNIMILAMQCTEFVPQFMIPAEPNTSWAGGQFFGKDRFIIWTLNGEVFDYILQPPESHKTEAVSEDDGSLYYSATLTKCYKFDNHRSIHSGTVITTILSKFVEGDREELSAVTLCNHPEASGFSIIPLPVSEPVEEAVIYCIETTFSDVWPLIEKSDPKFGNITITAPVNTNHLAIGYDSGTICVVPLSLALLHLTDISNFIGKRDDVRLFEKAHHSAITCMIVPEHHVSGQQYLLSGGQDGAIKIWNLIDGRYVASCAVHSMPVEAFIEPAEQKDTRVRGCVVSIAKDNSIALISVDSMTCLFIFPGNPYPLTTIQWRTTEDYLVFGYSDESVYVWQMQTAHLDRVLHGKTAHDVLEDDRWPINRVSSTTIQKSGGSSSKQTVSIRSIMSSDNALHTSKSFAQVFTFNIRRLVHDLYTRVSQQDGVPVMKPSMSACSFDAVVPEILTFRPDKDDPLDISSDHQVSSREEHDHTKEIKEKRMELITAVVSTIASWNISEAFEQVCCKSLSLSKEISQNISFGLKGANGNLSVLAPLKNERVAWTISPSMTATRLLSIALLAKAIIFMAGQESRSSDLISGYAMSLPLVIGKSYCFPSLSLLSKYWQDPSARSLFSSAVTGLSEEDIVSLVDYWEAFLPTSSSPENSGPQMMARASIVLGIMGCDQPHTLSPRVRKSTALSLTILLSDAELEETNHDGSTEPTLSTGSMARTLSSMELLSQGFQTWETYINAAEVLRTLFVYATDPQPVMALISRGARTAIFKISEANMPLVISTLTFDTMNAKALDDRLRCLKIIGTFIRKEPILLNSNVYSVVEAVVKTLDPNVPHMREVMLNSATSILHDLVKTYPSVDFSTSAQKLAVGTLEGASVIYDVRTATRSVVLEGHIGPVALLAFSPDAKSIATCSLVDQSVRVWHTNISLFGMLTSSISQGLTPNTPGSTSHNPSGSQKPHKVFSFAMPDADPLDATEIIKKVRFEWMSSKCVKLHVRDLVMSFNV</sequence>
<dbReference type="Pfam" id="PF00400">
    <property type="entry name" value="WD40"/>
    <property type="match status" value="3"/>
</dbReference>
<dbReference type="GO" id="GO:0005737">
    <property type="term" value="C:cytoplasm"/>
    <property type="evidence" value="ECO:0007669"/>
    <property type="project" value="TreeGrafter"/>
</dbReference>
<evidence type="ECO:0000313" key="6">
    <source>
        <dbReference type="Proteomes" id="UP000603453"/>
    </source>
</evidence>
<keyword evidence="1 3" id="KW-0853">WD repeat</keyword>
<feature type="compositionally biased region" description="Polar residues" evidence="4">
    <location>
        <begin position="1168"/>
        <end position="1184"/>
    </location>
</feature>
<feature type="region of interest" description="Disordered" evidence="4">
    <location>
        <begin position="1168"/>
        <end position="1187"/>
    </location>
</feature>
<evidence type="ECO:0000256" key="1">
    <source>
        <dbReference type="ARBA" id="ARBA00022574"/>
    </source>
</evidence>
<dbReference type="PANTHER" id="PTHR44099:SF4">
    <property type="entry name" value="RABCONNECTIN-3B, ISOFORM A"/>
    <property type="match status" value="1"/>
</dbReference>
<dbReference type="EMBL" id="JAEPRD010000124">
    <property type="protein sequence ID" value="KAG2197660.1"/>
    <property type="molecule type" value="Genomic_DNA"/>
</dbReference>
<organism evidence="5 6">
    <name type="scientific">Mucor saturninus</name>
    <dbReference type="NCBI Taxonomy" id="64648"/>
    <lineage>
        <taxon>Eukaryota</taxon>
        <taxon>Fungi</taxon>
        <taxon>Fungi incertae sedis</taxon>
        <taxon>Mucoromycota</taxon>
        <taxon>Mucoromycotina</taxon>
        <taxon>Mucoromycetes</taxon>
        <taxon>Mucorales</taxon>
        <taxon>Mucorineae</taxon>
        <taxon>Mucoraceae</taxon>
        <taxon>Mucor</taxon>
    </lineage>
</organism>
<feature type="repeat" description="WD" evidence="3">
    <location>
        <begin position="448"/>
        <end position="493"/>
    </location>
</feature>
<dbReference type="InterPro" id="IPR001680">
    <property type="entry name" value="WD40_rpt"/>
</dbReference>
<evidence type="ECO:0000256" key="2">
    <source>
        <dbReference type="ARBA" id="ARBA00022737"/>
    </source>
</evidence>
<dbReference type="PROSITE" id="PS00678">
    <property type="entry name" value="WD_REPEATS_1"/>
    <property type="match status" value="1"/>
</dbReference>
<dbReference type="InterPro" id="IPR036322">
    <property type="entry name" value="WD40_repeat_dom_sf"/>
</dbReference>
<dbReference type="PROSITE" id="PS50082">
    <property type="entry name" value="WD_REPEATS_2"/>
    <property type="match status" value="4"/>
</dbReference>
<feature type="repeat" description="WD" evidence="3">
    <location>
        <begin position="1118"/>
        <end position="1150"/>
    </location>
</feature>
<reference evidence="5" key="1">
    <citation type="submission" date="2020-12" db="EMBL/GenBank/DDBJ databases">
        <title>Metabolic potential, ecology and presence of endohyphal bacteria is reflected in genomic diversity of Mucoromycotina.</title>
        <authorList>
            <person name="Muszewska A."/>
            <person name="Okrasinska A."/>
            <person name="Steczkiewicz K."/>
            <person name="Drgas O."/>
            <person name="Orlowska M."/>
            <person name="Perlinska-Lenart U."/>
            <person name="Aleksandrzak-Piekarczyk T."/>
            <person name="Szatraj K."/>
            <person name="Zielenkiewicz U."/>
            <person name="Pilsyk S."/>
            <person name="Malc E."/>
            <person name="Mieczkowski P."/>
            <person name="Kruszewska J.S."/>
            <person name="Biernat P."/>
            <person name="Pawlowska J."/>
        </authorList>
    </citation>
    <scope>NUCLEOTIDE SEQUENCE</scope>
    <source>
        <strain evidence="5">WA0000017839</strain>
    </source>
</reference>
<name>A0A8H7UVX2_9FUNG</name>